<proteinExistence type="predicted"/>
<evidence type="ECO:0000313" key="1">
    <source>
        <dbReference type="EMBL" id="MPC48488.1"/>
    </source>
</evidence>
<name>A0A5B7FUA9_PORTR</name>
<dbReference type="EMBL" id="VSRR010008310">
    <property type="protein sequence ID" value="MPC48488.1"/>
    <property type="molecule type" value="Genomic_DNA"/>
</dbReference>
<comment type="caution">
    <text evidence="1">The sequence shown here is derived from an EMBL/GenBank/DDBJ whole genome shotgun (WGS) entry which is preliminary data.</text>
</comment>
<evidence type="ECO:0000313" key="2">
    <source>
        <dbReference type="Proteomes" id="UP000324222"/>
    </source>
</evidence>
<dbReference type="AlphaFoldDB" id="A0A5B7FUA9"/>
<gene>
    <name evidence="1" type="ORF">E2C01_042261</name>
</gene>
<keyword evidence="2" id="KW-1185">Reference proteome</keyword>
<protein>
    <submittedName>
        <fullName evidence="1">Uncharacterized protein</fullName>
    </submittedName>
</protein>
<accession>A0A5B7FUA9</accession>
<dbReference type="Proteomes" id="UP000324222">
    <property type="component" value="Unassembled WGS sequence"/>
</dbReference>
<organism evidence="1 2">
    <name type="scientific">Portunus trituberculatus</name>
    <name type="common">Swimming crab</name>
    <name type="synonym">Neptunus trituberculatus</name>
    <dbReference type="NCBI Taxonomy" id="210409"/>
    <lineage>
        <taxon>Eukaryota</taxon>
        <taxon>Metazoa</taxon>
        <taxon>Ecdysozoa</taxon>
        <taxon>Arthropoda</taxon>
        <taxon>Crustacea</taxon>
        <taxon>Multicrustacea</taxon>
        <taxon>Malacostraca</taxon>
        <taxon>Eumalacostraca</taxon>
        <taxon>Eucarida</taxon>
        <taxon>Decapoda</taxon>
        <taxon>Pleocyemata</taxon>
        <taxon>Brachyura</taxon>
        <taxon>Eubrachyura</taxon>
        <taxon>Portunoidea</taxon>
        <taxon>Portunidae</taxon>
        <taxon>Portuninae</taxon>
        <taxon>Portunus</taxon>
    </lineage>
</organism>
<reference evidence="1 2" key="1">
    <citation type="submission" date="2019-05" db="EMBL/GenBank/DDBJ databases">
        <title>Another draft genome of Portunus trituberculatus and its Hox gene families provides insights of decapod evolution.</title>
        <authorList>
            <person name="Jeong J.-H."/>
            <person name="Song I."/>
            <person name="Kim S."/>
            <person name="Choi T."/>
            <person name="Kim D."/>
            <person name="Ryu S."/>
            <person name="Kim W."/>
        </authorList>
    </citation>
    <scope>NUCLEOTIDE SEQUENCE [LARGE SCALE GENOMIC DNA]</scope>
    <source>
        <tissue evidence="1">Muscle</tissue>
    </source>
</reference>
<sequence>MVADLLSWESQVTVDAPCFLPTWTDLLRQSHFHRFHTCLHALWLTAWKLSCNSSIIKAIPEELRSSWRDLNGVQPL</sequence>